<evidence type="ECO:0000313" key="2">
    <source>
        <dbReference type="EMBL" id="KAG0716264.1"/>
    </source>
</evidence>
<proteinExistence type="predicted"/>
<sequence>MRERKTFPAPSPLPGGVHVRHVGGEHCGDRRPRRGRRRGGRAIQGQERPFRTTLAAQPLCGQAARNPEGGPGREAQKRERPLEEGLWDSTGPERKARDPEPLKTRKAHPDWDDEDPGGHPHGGEPPGLPLPTRRRAPTNTAGPLLEPPGPRTVPGAGVENPSDGGGD</sequence>
<accession>A0A8J4Y2N5</accession>
<feature type="compositionally biased region" description="Basic and acidic residues" evidence="1">
    <location>
        <begin position="74"/>
        <end position="83"/>
    </location>
</feature>
<gene>
    <name evidence="2" type="ORF">GWK47_010136</name>
</gene>
<dbReference type="Proteomes" id="UP000770661">
    <property type="component" value="Unassembled WGS sequence"/>
</dbReference>
<keyword evidence="3" id="KW-1185">Reference proteome</keyword>
<dbReference type="EMBL" id="JACEEZ010018992">
    <property type="protein sequence ID" value="KAG0716264.1"/>
    <property type="molecule type" value="Genomic_DNA"/>
</dbReference>
<organism evidence="2 3">
    <name type="scientific">Chionoecetes opilio</name>
    <name type="common">Atlantic snow crab</name>
    <name type="synonym">Cancer opilio</name>
    <dbReference type="NCBI Taxonomy" id="41210"/>
    <lineage>
        <taxon>Eukaryota</taxon>
        <taxon>Metazoa</taxon>
        <taxon>Ecdysozoa</taxon>
        <taxon>Arthropoda</taxon>
        <taxon>Crustacea</taxon>
        <taxon>Multicrustacea</taxon>
        <taxon>Malacostraca</taxon>
        <taxon>Eumalacostraca</taxon>
        <taxon>Eucarida</taxon>
        <taxon>Decapoda</taxon>
        <taxon>Pleocyemata</taxon>
        <taxon>Brachyura</taxon>
        <taxon>Eubrachyura</taxon>
        <taxon>Majoidea</taxon>
        <taxon>Majidae</taxon>
        <taxon>Chionoecetes</taxon>
    </lineage>
</organism>
<dbReference type="AlphaFoldDB" id="A0A8J4Y2N5"/>
<reference evidence="2" key="1">
    <citation type="submission" date="2020-07" db="EMBL/GenBank/DDBJ databases">
        <title>The High-quality genome of the commercially important snow crab, Chionoecetes opilio.</title>
        <authorList>
            <person name="Jeong J.-H."/>
            <person name="Ryu S."/>
        </authorList>
    </citation>
    <scope>NUCLEOTIDE SEQUENCE</scope>
    <source>
        <strain evidence="2">MADBK_172401_WGS</strain>
        <tissue evidence="2">Digestive gland</tissue>
    </source>
</reference>
<comment type="caution">
    <text evidence="2">The sequence shown here is derived from an EMBL/GenBank/DDBJ whole genome shotgun (WGS) entry which is preliminary data.</text>
</comment>
<feature type="region of interest" description="Disordered" evidence="1">
    <location>
        <begin position="1"/>
        <end position="167"/>
    </location>
</feature>
<protein>
    <submittedName>
        <fullName evidence="2">Uncharacterized protein</fullName>
    </submittedName>
</protein>
<evidence type="ECO:0000313" key="3">
    <source>
        <dbReference type="Proteomes" id="UP000770661"/>
    </source>
</evidence>
<feature type="compositionally biased region" description="Basic and acidic residues" evidence="1">
    <location>
        <begin position="91"/>
        <end position="122"/>
    </location>
</feature>
<feature type="compositionally biased region" description="Basic residues" evidence="1">
    <location>
        <begin position="31"/>
        <end position="40"/>
    </location>
</feature>
<evidence type="ECO:0000256" key="1">
    <source>
        <dbReference type="SAM" id="MobiDB-lite"/>
    </source>
</evidence>
<name>A0A8J4Y2N5_CHIOP</name>